<dbReference type="PANTHER" id="PTHR15665">
    <property type="entry name" value="ASTEROID PROTEIN"/>
    <property type="match status" value="1"/>
</dbReference>
<evidence type="ECO:0000256" key="2">
    <source>
        <dbReference type="SAM" id="MobiDB-lite"/>
    </source>
</evidence>
<dbReference type="Proteomes" id="UP001163846">
    <property type="component" value="Unassembled WGS sequence"/>
</dbReference>
<keyword evidence="4" id="KW-1185">Reference proteome</keyword>
<dbReference type="Gene3D" id="3.40.50.1010">
    <property type="entry name" value="5'-nuclease"/>
    <property type="match status" value="1"/>
</dbReference>
<comment type="caution">
    <text evidence="3">The sequence shown here is derived from an EMBL/GenBank/DDBJ whole genome shotgun (WGS) entry which is preliminary data.</text>
</comment>
<accession>A0AA38PJZ5</accession>
<feature type="region of interest" description="Disordered" evidence="2">
    <location>
        <begin position="808"/>
        <end position="861"/>
    </location>
</feature>
<dbReference type="InterPro" id="IPR026832">
    <property type="entry name" value="Asteroid"/>
</dbReference>
<evidence type="ECO:0008006" key="5">
    <source>
        <dbReference type="Google" id="ProtNLM"/>
    </source>
</evidence>
<feature type="region of interest" description="Disordered" evidence="2">
    <location>
        <begin position="503"/>
        <end position="572"/>
    </location>
</feature>
<evidence type="ECO:0000313" key="3">
    <source>
        <dbReference type="EMBL" id="KAJ3844357.1"/>
    </source>
</evidence>
<protein>
    <recommendedName>
        <fullName evidence="5">PIN domain-like protein</fullName>
    </recommendedName>
</protein>
<comment type="similarity">
    <text evidence="1">Belongs to the asteroid family.</text>
</comment>
<dbReference type="AlphaFoldDB" id="A0AA38PJZ5"/>
<dbReference type="InterPro" id="IPR029060">
    <property type="entry name" value="PIN-like_dom_sf"/>
</dbReference>
<evidence type="ECO:0000313" key="4">
    <source>
        <dbReference type="Proteomes" id="UP001163846"/>
    </source>
</evidence>
<feature type="compositionally biased region" description="Acidic residues" evidence="2">
    <location>
        <begin position="518"/>
        <end position="538"/>
    </location>
</feature>
<dbReference type="PANTHER" id="PTHR15665:SF1">
    <property type="entry name" value="PROTEIN ASTEROID HOMOLOG 1"/>
    <property type="match status" value="1"/>
</dbReference>
<evidence type="ECO:0000256" key="1">
    <source>
        <dbReference type="ARBA" id="ARBA00007398"/>
    </source>
</evidence>
<gene>
    <name evidence="3" type="ORF">F5878DRAFT_552474</name>
</gene>
<sequence>MGVHGLTTYLREHRELSRTVLLPLNEPKPVHFVIDGWSFIYELIFSLPWVYGGEYPQLARLITTVVQAWLNVGVRLSFVFDGPSPEIKFHTLRSRMTKSHIEPSLLFFRTSQVSRSTPRFLNESRIIPPLSYPVTIHTLLQLQSAHPEHIDIHFADEEGDPFAVELAGRLGAYVVANDSDFVILNTEGYRGFIPLQSMSWHSPRDEEQKQDEADEWVTAGKRKRPAKNANLRWGIIPPDDTSSEITLSFTVHSPEALSSFLNIPITLLPLLGALAGNDFSNQSAGAGKQVQQLFFESRMPPSARIDRVATTLRSILSLAQKNTRKQAKYHVDSVMDLISKTVKALLIRSLDSLGSGEVEGIVERVVEATLQYAIPKNESPSESDNQLWPSSLCALHPPELCPMLPIFSRNIAANEWSEAGDQEVAFVTSEKFNKLDAVRRILLEAYRAGKLSPTLLNALNSASLWTRLFLENPDVETSAKITRPLRIWCCAILDDAVGLPETIDEESDQVTDDSQVVSDEDEDELVDVVESDSEDEGPDMLAPLKGALRRLHEPNSDTSSSPSSTDDTLPIGSFKQSRITEYHRRGVRLVDEVVLIPPLAELLSESSAWSSSYTSPRDDYHPKHGVNTPSRSLLTRSLDERLSVLYHALRESPITSPKMNILTSEKLLTVLALRWLLRYLHDQAEKDPHSKEKQQARWTEKEAKCFLAAFDWNAGECASSEEVYQGFPPILDRNVQLTSQILQCLEGIHLLAEVLLVGESVSSSAHLFSGRQFHAYLTGELKMVSVTAPGDLWVACVDGLGGVFGEERMSRKEKKAKKKPQKPDTVVNDSSEKHKGNSHRNNTKISNGGAGFYDLLGDVEA</sequence>
<proteinExistence type="inferred from homology"/>
<feature type="compositionally biased region" description="Low complexity" evidence="2">
    <location>
        <begin position="556"/>
        <end position="568"/>
    </location>
</feature>
<organism evidence="3 4">
    <name type="scientific">Lentinula raphanica</name>
    <dbReference type="NCBI Taxonomy" id="153919"/>
    <lineage>
        <taxon>Eukaryota</taxon>
        <taxon>Fungi</taxon>
        <taxon>Dikarya</taxon>
        <taxon>Basidiomycota</taxon>
        <taxon>Agaricomycotina</taxon>
        <taxon>Agaricomycetes</taxon>
        <taxon>Agaricomycetidae</taxon>
        <taxon>Agaricales</taxon>
        <taxon>Marasmiineae</taxon>
        <taxon>Omphalotaceae</taxon>
        <taxon>Lentinula</taxon>
    </lineage>
</organism>
<name>A0AA38PJZ5_9AGAR</name>
<dbReference type="SUPFAM" id="SSF88723">
    <property type="entry name" value="PIN domain-like"/>
    <property type="match status" value="1"/>
</dbReference>
<reference evidence="3" key="1">
    <citation type="submission" date="2022-08" db="EMBL/GenBank/DDBJ databases">
        <authorList>
            <consortium name="DOE Joint Genome Institute"/>
            <person name="Min B."/>
            <person name="Riley R."/>
            <person name="Sierra-Patev S."/>
            <person name="Naranjo-Ortiz M."/>
            <person name="Looney B."/>
            <person name="Konkel Z."/>
            <person name="Slot J.C."/>
            <person name="Sakamoto Y."/>
            <person name="Steenwyk J.L."/>
            <person name="Rokas A."/>
            <person name="Carro J."/>
            <person name="Camarero S."/>
            <person name="Ferreira P."/>
            <person name="Molpeceres G."/>
            <person name="Ruiz-Duenas F.J."/>
            <person name="Serrano A."/>
            <person name="Henrissat B."/>
            <person name="Drula E."/>
            <person name="Hughes K.W."/>
            <person name="Mata J.L."/>
            <person name="Ishikawa N.K."/>
            <person name="Vargas-Isla R."/>
            <person name="Ushijima S."/>
            <person name="Smith C.A."/>
            <person name="Ahrendt S."/>
            <person name="Andreopoulos W."/>
            <person name="He G."/>
            <person name="Labutti K."/>
            <person name="Lipzen A."/>
            <person name="Ng V."/>
            <person name="Sandor L."/>
            <person name="Barry K."/>
            <person name="Martinez A.T."/>
            <person name="Xiao Y."/>
            <person name="Gibbons J.G."/>
            <person name="Terashima K."/>
            <person name="Hibbett D.S."/>
            <person name="Grigoriev I.V."/>
        </authorList>
    </citation>
    <scope>NUCLEOTIDE SEQUENCE</scope>
    <source>
        <strain evidence="3">TFB9207</strain>
    </source>
</reference>
<dbReference type="EMBL" id="MU805955">
    <property type="protein sequence ID" value="KAJ3844357.1"/>
    <property type="molecule type" value="Genomic_DNA"/>
</dbReference>
<feature type="compositionally biased region" description="Basic residues" evidence="2">
    <location>
        <begin position="811"/>
        <end position="820"/>
    </location>
</feature>